<comment type="caution">
    <text evidence="1">The sequence shown here is derived from an EMBL/GenBank/DDBJ whole genome shotgun (WGS) entry which is preliminary data.</text>
</comment>
<dbReference type="AlphaFoldDB" id="A0A834X550"/>
<name>A0A834X550_9FABA</name>
<sequence>MWDRVFCRHANINLSRRREDRRCGGAAAFDRDAAGDEASNVTLGDEAGVAAALGDEAGGADLGEATSEWLNERRERERVVRQNERGRGGVGRMVAAPVAMVVATKKEFDANASLEDSNTMTVATFEEACENSMLEGGSKRIRFVDFWVVVAILAKGGCRCRRRLGCKEELILDKGDKGREKV</sequence>
<dbReference type="EMBL" id="JAAIUW010000003">
    <property type="protein sequence ID" value="KAF7838823.1"/>
    <property type="molecule type" value="Genomic_DNA"/>
</dbReference>
<organism evidence="1 2">
    <name type="scientific">Senna tora</name>
    <dbReference type="NCBI Taxonomy" id="362788"/>
    <lineage>
        <taxon>Eukaryota</taxon>
        <taxon>Viridiplantae</taxon>
        <taxon>Streptophyta</taxon>
        <taxon>Embryophyta</taxon>
        <taxon>Tracheophyta</taxon>
        <taxon>Spermatophyta</taxon>
        <taxon>Magnoliopsida</taxon>
        <taxon>eudicotyledons</taxon>
        <taxon>Gunneridae</taxon>
        <taxon>Pentapetalae</taxon>
        <taxon>rosids</taxon>
        <taxon>fabids</taxon>
        <taxon>Fabales</taxon>
        <taxon>Fabaceae</taxon>
        <taxon>Caesalpinioideae</taxon>
        <taxon>Cassia clade</taxon>
        <taxon>Senna</taxon>
    </lineage>
</organism>
<protein>
    <submittedName>
        <fullName evidence="1">Uncharacterized protein</fullName>
    </submittedName>
</protein>
<dbReference type="Proteomes" id="UP000634136">
    <property type="component" value="Unassembled WGS sequence"/>
</dbReference>
<proteinExistence type="predicted"/>
<keyword evidence="2" id="KW-1185">Reference proteome</keyword>
<reference evidence="1" key="1">
    <citation type="submission" date="2020-09" db="EMBL/GenBank/DDBJ databases">
        <title>Genome-Enabled Discovery of Anthraquinone Biosynthesis in Senna tora.</title>
        <authorList>
            <person name="Kang S.-H."/>
            <person name="Pandey R.P."/>
            <person name="Lee C.-M."/>
            <person name="Sim J.-S."/>
            <person name="Jeong J.-T."/>
            <person name="Choi B.-S."/>
            <person name="Jung M."/>
            <person name="Ginzburg D."/>
            <person name="Zhao K."/>
            <person name="Won S.Y."/>
            <person name="Oh T.-J."/>
            <person name="Yu Y."/>
            <person name="Kim N.-H."/>
            <person name="Lee O.R."/>
            <person name="Lee T.-H."/>
            <person name="Bashyal P."/>
            <person name="Kim T.-S."/>
            <person name="Lee W.-H."/>
            <person name="Kawkins C."/>
            <person name="Kim C.-K."/>
            <person name="Kim J.S."/>
            <person name="Ahn B.O."/>
            <person name="Rhee S.Y."/>
            <person name="Sohng J.K."/>
        </authorList>
    </citation>
    <scope>NUCLEOTIDE SEQUENCE</scope>
    <source>
        <tissue evidence="1">Leaf</tissue>
    </source>
</reference>
<gene>
    <name evidence="1" type="ORF">G2W53_007305</name>
</gene>
<evidence type="ECO:0000313" key="1">
    <source>
        <dbReference type="EMBL" id="KAF7838823.1"/>
    </source>
</evidence>
<accession>A0A834X550</accession>
<evidence type="ECO:0000313" key="2">
    <source>
        <dbReference type="Proteomes" id="UP000634136"/>
    </source>
</evidence>